<dbReference type="Gene3D" id="3.40.50.620">
    <property type="entry name" value="HUPs"/>
    <property type="match status" value="1"/>
</dbReference>
<gene>
    <name evidence="2" type="ORF">O1G22_15275</name>
</gene>
<protein>
    <submittedName>
        <fullName evidence="2">Asparagine synthase-related protein</fullName>
    </submittedName>
</protein>
<dbReference type="SUPFAM" id="SSF52096">
    <property type="entry name" value="ClpP/crotonase"/>
    <property type="match status" value="1"/>
</dbReference>
<dbReference type="Pfam" id="PF00733">
    <property type="entry name" value="Asn_synthase"/>
    <property type="match status" value="1"/>
</dbReference>
<evidence type="ECO:0000259" key="1">
    <source>
        <dbReference type="Pfam" id="PF00733"/>
    </source>
</evidence>
<feature type="domain" description="Asparagine synthetase" evidence="1">
    <location>
        <begin position="155"/>
        <end position="227"/>
    </location>
</feature>
<dbReference type="SUPFAM" id="SSF52402">
    <property type="entry name" value="Adenine nucleotide alpha hydrolases-like"/>
    <property type="match status" value="1"/>
</dbReference>
<accession>A0ABY7P1A9</accession>
<dbReference type="InterPro" id="IPR001753">
    <property type="entry name" value="Enoyl-CoA_hydra/iso"/>
</dbReference>
<dbReference type="InterPro" id="IPR014729">
    <property type="entry name" value="Rossmann-like_a/b/a_fold"/>
</dbReference>
<name>A0ABY7P1A9_9ACTN</name>
<proteinExistence type="predicted"/>
<dbReference type="RefSeq" id="WP_270081857.1">
    <property type="nucleotide sequence ID" value="NZ_CP115300.1"/>
</dbReference>
<dbReference type="Gene3D" id="3.90.226.10">
    <property type="entry name" value="2-enoyl-CoA Hydratase, Chain A, domain 1"/>
    <property type="match status" value="1"/>
</dbReference>
<dbReference type="EMBL" id="CP115300">
    <property type="protein sequence ID" value="WBO64095.1"/>
    <property type="molecule type" value="Genomic_DNA"/>
</dbReference>
<organism evidence="2 3">
    <name type="scientific">Streptomyces camelliae</name>
    <dbReference type="NCBI Taxonomy" id="3004093"/>
    <lineage>
        <taxon>Bacteria</taxon>
        <taxon>Bacillati</taxon>
        <taxon>Actinomycetota</taxon>
        <taxon>Actinomycetes</taxon>
        <taxon>Kitasatosporales</taxon>
        <taxon>Streptomycetaceae</taxon>
        <taxon>Streptomyces</taxon>
    </lineage>
</organism>
<keyword evidence="3" id="KW-1185">Reference proteome</keyword>
<dbReference type="InterPro" id="IPR029045">
    <property type="entry name" value="ClpP/crotonase-like_dom_sf"/>
</dbReference>
<sequence>MSAIDIATATMTCEVRSEGVALVEFSQSHEQNPFSRARMRELTRLMLDLDGDERVRCVVLYGGAARSFGAGGGFHEVSEFSGGDEADAWIDDITDLSSTIAGITNLTETRDEADPLAAFRAPRREDPLAAGEAQIEALTEEIRRIDAATPEGTGYATLLSGGIDSGTVTYLAATSGLSVTPYSVATPWGDELADAAELCAELGIALEPVELAEGQIIASIPEAVRRLGGTEPEVVEVALTATSVQRLRTSPPRRCCSPATAAI</sequence>
<evidence type="ECO:0000313" key="2">
    <source>
        <dbReference type="EMBL" id="WBO64095.1"/>
    </source>
</evidence>
<dbReference type="Proteomes" id="UP001212326">
    <property type="component" value="Chromosome"/>
</dbReference>
<reference evidence="2 3" key="1">
    <citation type="submission" date="2022-12" db="EMBL/GenBank/DDBJ databases">
        <authorList>
            <person name="Mo P."/>
        </authorList>
    </citation>
    <scope>NUCLEOTIDE SEQUENCE [LARGE SCALE GENOMIC DNA]</scope>
    <source>
        <strain evidence="2 3">HUAS 2-6</strain>
    </source>
</reference>
<dbReference type="Pfam" id="PF00378">
    <property type="entry name" value="ECH_1"/>
    <property type="match status" value="1"/>
</dbReference>
<evidence type="ECO:0000313" key="3">
    <source>
        <dbReference type="Proteomes" id="UP001212326"/>
    </source>
</evidence>
<dbReference type="InterPro" id="IPR001962">
    <property type="entry name" value="Asn_synthase"/>
</dbReference>